<keyword evidence="3" id="KW-1185">Reference proteome</keyword>
<gene>
    <name evidence="2" type="ORF">EDC25_10310</name>
</gene>
<dbReference type="AlphaFoldDB" id="A0A4S3KZL9"/>
<dbReference type="GO" id="GO:0051301">
    <property type="term" value="P:cell division"/>
    <property type="evidence" value="ECO:0007669"/>
    <property type="project" value="UniProtKB-KW"/>
</dbReference>
<organism evidence="2 3">
    <name type="scientific">Pseudofulvimonas gallinarii</name>
    <dbReference type="NCBI Taxonomy" id="634155"/>
    <lineage>
        <taxon>Bacteria</taxon>
        <taxon>Pseudomonadati</taxon>
        <taxon>Pseudomonadota</taxon>
        <taxon>Gammaproteobacteria</taxon>
        <taxon>Lysobacterales</taxon>
        <taxon>Rhodanobacteraceae</taxon>
        <taxon>Pseudofulvimonas</taxon>
    </lineage>
</organism>
<keyword evidence="2" id="KW-0131">Cell cycle</keyword>
<keyword evidence="2" id="KW-0132">Cell division</keyword>
<name>A0A4S3KZL9_9GAMM</name>
<dbReference type="RefSeq" id="WP_123522756.1">
    <property type="nucleotide sequence ID" value="NZ_JBHLWF010000007.1"/>
</dbReference>
<dbReference type="EMBL" id="SMAF01000003">
    <property type="protein sequence ID" value="TCT00243.1"/>
    <property type="molecule type" value="Genomic_DNA"/>
</dbReference>
<dbReference type="NCBIfam" id="TIGR02449">
    <property type="entry name" value="TIGR02449 family protein"/>
    <property type="match status" value="1"/>
</dbReference>
<sequence length="74" mass="8585">MPTEHDVRELIDQLSGRLDQLAVVCQRLREENRVLRASQEAWTTERATLLAKNEQARTRVEAMIARLKQMEGHS</sequence>
<protein>
    <submittedName>
        <fullName evidence="2">Cell division protein ZapB</fullName>
    </submittedName>
</protein>
<evidence type="ECO:0000313" key="3">
    <source>
        <dbReference type="Proteomes" id="UP000294599"/>
    </source>
</evidence>
<proteinExistence type="predicted"/>
<accession>A0A4S3KZL9</accession>
<dbReference type="InterPro" id="IPR012662">
    <property type="entry name" value="CHP02449"/>
</dbReference>
<comment type="caution">
    <text evidence="2">The sequence shown here is derived from an EMBL/GenBank/DDBJ whole genome shotgun (WGS) entry which is preliminary data.</text>
</comment>
<dbReference type="OrthoDB" id="6120894at2"/>
<reference evidence="2 3" key="1">
    <citation type="submission" date="2019-03" db="EMBL/GenBank/DDBJ databases">
        <title>Genomic Encyclopedia of Type Strains, Phase IV (KMG-IV): sequencing the most valuable type-strain genomes for metagenomic binning, comparative biology and taxonomic classification.</title>
        <authorList>
            <person name="Goeker M."/>
        </authorList>
    </citation>
    <scope>NUCLEOTIDE SEQUENCE [LARGE SCALE GENOMIC DNA]</scope>
    <source>
        <strain evidence="2 3">DSM 21944</strain>
    </source>
</reference>
<dbReference type="Proteomes" id="UP000294599">
    <property type="component" value="Unassembled WGS sequence"/>
</dbReference>
<evidence type="ECO:0000256" key="1">
    <source>
        <dbReference type="SAM" id="Coils"/>
    </source>
</evidence>
<dbReference type="Gene3D" id="1.20.5.340">
    <property type="match status" value="1"/>
</dbReference>
<evidence type="ECO:0000313" key="2">
    <source>
        <dbReference type="EMBL" id="TCT00243.1"/>
    </source>
</evidence>
<feature type="coiled-coil region" evidence="1">
    <location>
        <begin position="11"/>
        <end position="73"/>
    </location>
</feature>
<keyword evidence="1" id="KW-0175">Coiled coil</keyword>